<comment type="caution">
    <text evidence="4">The sequence shown here is derived from an EMBL/GenBank/DDBJ whole genome shotgun (WGS) entry which is preliminary data.</text>
</comment>
<dbReference type="NCBIfam" id="NF005372">
    <property type="entry name" value="PRK06914.1"/>
    <property type="match status" value="1"/>
</dbReference>
<dbReference type="EMBL" id="JAGYPE010000001">
    <property type="protein sequence ID" value="MBS4180439.1"/>
    <property type="molecule type" value="Genomic_DNA"/>
</dbReference>
<dbReference type="Pfam" id="PF00106">
    <property type="entry name" value="adh_short"/>
    <property type="match status" value="1"/>
</dbReference>
<dbReference type="PROSITE" id="PS00061">
    <property type="entry name" value="ADH_SHORT"/>
    <property type="match status" value="1"/>
</dbReference>
<name>A0A942SUM4_9BACI</name>
<dbReference type="InterPro" id="IPR020904">
    <property type="entry name" value="Sc_DH/Rdtase_CS"/>
</dbReference>
<evidence type="ECO:0000256" key="2">
    <source>
        <dbReference type="ARBA" id="ARBA00023002"/>
    </source>
</evidence>
<comment type="similarity">
    <text evidence="1 3">Belongs to the short-chain dehydrogenases/reductases (SDR) family.</text>
</comment>
<dbReference type="InterPro" id="IPR036291">
    <property type="entry name" value="NAD(P)-bd_dom_sf"/>
</dbReference>
<reference evidence="4" key="1">
    <citation type="submission" date="2021-05" db="EMBL/GenBank/DDBJ databases">
        <title>Novel Bacillus species.</title>
        <authorList>
            <person name="Liu G."/>
        </authorList>
    </citation>
    <scope>NUCLEOTIDE SEQUENCE</scope>
    <source>
        <strain evidence="4 6">FJAT-50051</strain>
    </source>
</reference>
<dbReference type="GO" id="GO:0016491">
    <property type="term" value="F:oxidoreductase activity"/>
    <property type="evidence" value="ECO:0007669"/>
    <property type="project" value="UniProtKB-KW"/>
</dbReference>
<dbReference type="PANTHER" id="PTHR43976:SF16">
    <property type="entry name" value="SHORT-CHAIN DEHYDROGENASE_REDUCTASE FAMILY PROTEIN"/>
    <property type="match status" value="1"/>
</dbReference>
<protein>
    <submittedName>
        <fullName evidence="4">Oxidoreductase</fullName>
    </submittedName>
</protein>
<dbReference type="CDD" id="cd05374">
    <property type="entry name" value="17beta-HSD-like_SDR_c"/>
    <property type="match status" value="1"/>
</dbReference>
<sequence>MNEPIAIVTGSSSGFGLLTTLELARSGFHVIATMRNLEKSGGLLSEAKKENIEDKLTIHQLDVTSQDSINQLAKLTESLGHIDVLVNNAGYAAAGFVEELPMEEYRKQFETNVFGVMAVTKAILPYMRQQRHGKIINLSSISGVVAFPGMSPYVASKHALEGWSECLRLEMKPFGVDVVLVEPGSYRTSIWSSGKQITRSQPDSPYYRLMEGMENYILSGEEKFGDPREVAQKIAVIAKMQKPALRFPIGKGVQMAILIKNLIPWSRWERILLNKLPKR</sequence>
<dbReference type="Gene3D" id="3.40.50.720">
    <property type="entry name" value="NAD(P)-binding Rossmann-like Domain"/>
    <property type="match status" value="1"/>
</dbReference>
<dbReference type="PRINTS" id="PR00080">
    <property type="entry name" value="SDRFAMILY"/>
</dbReference>
<gene>
    <name evidence="5" type="ORF">KHB02_000605</name>
    <name evidence="4" type="ORF">KHB02_03430</name>
</gene>
<evidence type="ECO:0000256" key="3">
    <source>
        <dbReference type="RuleBase" id="RU000363"/>
    </source>
</evidence>
<dbReference type="SUPFAM" id="SSF51735">
    <property type="entry name" value="NAD(P)-binding Rossmann-fold domains"/>
    <property type="match status" value="1"/>
</dbReference>
<proteinExistence type="inferred from homology"/>
<dbReference type="AlphaFoldDB" id="A0A942SUM4"/>
<dbReference type="EMBL" id="JAGYPE020000001">
    <property type="protein sequence ID" value="MCH6264025.1"/>
    <property type="molecule type" value="Genomic_DNA"/>
</dbReference>
<keyword evidence="6" id="KW-1185">Reference proteome</keyword>
<evidence type="ECO:0000313" key="6">
    <source>
        <dbReference type="Proteomes" id="UP000677265"/>
    </source>
</evidence>
<organism evidence="4">
    <name type="scientific">Neobacillus citreus</name>
    <dbReference type="NCBI Taxonomy" id="2833578"/>
    <lineage>
        <taxon>Bacteria</taxon>
        <taxon>Bacillati</taxon>
        <taxon>Bacillota</taxon>
        <taxon>Bacilli</taxon>
        <taxon>Bacillales</taxon>
        <taxon>Bacillaceae</taxon>
        <taxon>Neobacillus</taxon>
    </lineage>
</organism>
<dbReference type="Proteomes" id="UP000677265">
    <property type="component" value="Unassembled WGS sequence"/>
</dbReference>
<dbReference type="InterPro" id="IPR051911">
    <property type="entry name" value="SDR_oxidoreductase"/>
</dbReference>
<keyword evidence="2" id="KW-0560">Oxidoreductase</keyword>
<dbReference type="InterPro" id="IPR002347">
    <property type="entry name" value="SDR_fam"/>
</dbReference>
<accession>A0A942SUM4</accession>
<evidence type="ECO:0000313" key="4">
    <source>
        <dbReference type="EMBL" id="MBS4180439.1"/>
    </source>
</evidence>
<evidence type="ECO:0000313" key="5">
    <source>
        <dbReference type="EMBL" id="MCH6264025.1"/>
    </source>
</evidence>
<dbReference type="PANTHER" id="PTHR43976">
    <property type="entry name" value="SHORT CHAIN DEHYDROGENASE"/>
    <property type="match status" value="1"/>
</dbReference>
<dbReference type="PRINTS" id="PR00081">
    <property type="entry name" value="GDHRDH"/>
</dbReference>
<evidence type="ECO:0000256" key="1">
    <source>
        <dbReference type="ARBA" id="ARBA00006484"/>
    </source>
</evidence>
<dbReference type="RefSeq" id="WP_213141270.1">
    <property type="nucleotide sequence ID" value="NZ_JAGYPE020000001.1"/>
</dbReference>